<evidence type="ECO:0000256" key="8">
    <source>
        <dbReference type="SAM" id="MobiDB-lite"/>
    </source>
</evidence>
<keyword evidence="9" id="KW-1133">Transmembrane helix</keyword>
<feature type="compositionally biased region" description="Polar residues" evidence="8">
    <location>
        <begin position="1230"/>
        <end position="1240"/>
    </location>
</feature>
<evidence type="ECO:0000256" key="9">
    <source>
        <dbReference type="SAM" id="Phobius"/>
    </source>
</evidence>
<evidence type="ECO:0000259" key="11">
    <source>
        <dbReference type="PROSITE" id="PS50056"/>
    </source>
</evidence>
<dbReference type="PROSITE" id="PS50055">
    <property type="entry name" value="TYR_PHOSPHATASE_PTP"/>
    <property type="match status" value="2"/>
</dbReference>
<evidence type="ECO:0000256" key="4">
    <source>
        <dbReference type="ARBA" id="ARBA00022801"/>
    </source>
</evidence>
<dbReference type="SUPFAM" id="SSF48726">
    <property type="entry name" value="Immunoglobulin"/>
    <property type="match status" value="1"/>
</dbReference>
<feature type="domain" description="Fibronectin type-III" evidence="13">
    <location>
        <begin position="117"/>
        <end position="208"/>
    </location>
</feature>
<dbReference type="PRINTS" id="PR00700">
    <property type="entry name" value="PRTYPHPHTASE"/>
</dbReference>
<evidence type="ECO:0000256" key="1">
    <source>
        <dbReference type="ARBA" id="ARBA00004167"/>
    </source>
</evidence>
<evidence type="ECO:0000313" key="15">
    <source>
        <dbReference type="WBParaSite" id="TREG1_55490.1"/>
    </source>
</evidence>
<dbReference type="InterPro" id="IPR000242">
    <property type="entry name" value="PTP_cat"/>
</dbReference>
<dbReference type="InterPro" id="IPR036179">
    <property type="entry name" value="Ig-like_dom_sf"/>
</dbReference>
<comment type="catalytic activity">
    <reaction evidence="7">
        <text>O-phospho-L-tyrosyl-[protein] + H2O = L-tyrosyl-[protein] + phosphate</text>
        <dbReference type="Rhea" id="RHEA:10684"/>
        <dbReference type="Rhea" id="RHEA-COMP:10136"/>
        <dbReference type="Rhea" id="RHEA-COMP:20101"/>
        <dbReference type="ChEBI" id="CHEBI:15377"/>
        <dbReference type="ChEBI" id="CHEBI:43474"/>
        <dbReference type="ChEBI" id="CHEBI:46858"/>
        <dbReference type="ChEBI" id="CHEBI:61978"/>
        <dbReference type="EC" id="3.1.3.48"/>
    </reaction>
</comment>
<dbReference type="PROSITE" id="PS50835">
    <property type="entry name" value="IG_LIKE"/>
    <property type="match status" value="1"/>
</dbReference>
<evidence type="ECO:0000259" key="13">
    <source>
        <dbReference type="PROSITE" id="PS50853"/>
    </source>
</evidence>
<dbReference type="FunFam" id="3.90.190.10:FF:000102">
    <property type="entry name" value="Receptor-type tyrosine-protein phosphatase"/>
    <property type="match status" value="1"/>
</dbReference>
<dbReference type="SMART" id="SM00409">
    <property type="entry name" value="IG"/>
    <property type="match status" value="1"/>
</dbReference>
<comment type="subcellular location">
    <subcellularLocation>
        <location evidence="1">Membrane</location>
        <topology evidence="1">Single-pass membrane protein</topology>
    </subcellularLocation>
</comment>
<feature type="domain" description="Tyrosine-protein phosphatase" evidence="10">
    <location>
        <begin position="659"/>
        <end position="917"/>
    </location>
</feature>
<keyword evidence="5" id="KW-0904">Protein phosphatase</keyword>
<accession>A0AA85JVK1</accession>
<evidence type="ECO:0000256" key="2">
    <source>
        <dbReference type="ARBA" id="ARBA00013064"/>
    </source>
</evidence>
<dbReference type="InterPro" id="IPR003961">
    <property type="entry name" value="FN3_dom"/>
</dbReference>
<feature type="domain" description="Fibronectin type-III" evidence="13">
    <location>
        <begin position="329"/>
        <end position="430"/>
    </location>
</feature>
<evidence type="ECO:0000256" key="7">
    <source>
        <dbReference type="ARBA" id="ARBA00051722"/>
    </source>
</evidence>
<dbReference type="InterPro" id="IPR050348">
    <property type="entry name" value="Protein-Tyr_Phosphatase"/>
</dbReference>
<reference evidence="15" key="2">
    <citation type="submission" date="2023-11" db="UniProtKB">
        <authorList>
            <consortium name="WormBaseParasite"/>
        </authorList>
    </citation>
    <scope>IDENTIFICATION</scope>
</reference>
<dbReference type="PANTHER" id="PTHR19134:SF540">
    <property type="entry name" value="TYROSINE-PROTEIN PHOSPHATASE 99A"/>
    <property type="match status" value="1"/>
</dbReference>
<feature type="domain" description="Tyrosine-protein phosphatase" evidence="10">
    <location>
        <begin position="991"/>
        <end position="1197"/>
    </location>
</feature>
<sequence>MLQNISPLRLLLSLIILCINFWPLQLSLQSSLPQRENVTYQFHAGADIHLKCGEDLHLEPTLVIWRDPLNKTTSKPTLMLMNVTVAQSGEYYCQLYRNKDMVFHQSTFVLIQGKPSHPISIHAQALSESSLNVSWTAGANQNSPISLHSVYLHDENGLVLQKNVSFPLSGTTLHNLKPYTCYTLFVRALNDVGWSDFSNPEHLLTLPGLPVAHPTVHVINVSSHSIFIGVENTNLKGVKPDNAKRCSNQDTRFATSLLGPLTAYVVTVATMQPYKLISKGQHHASTSYPQVLVISPLNPFTRYNLSFAIYNGRFVGPSSSLVVSTTEGIPEKPKIINSKSSSNSVMISWENETVTVGKIIAYKVELHTCPGNDTVISKRLKAVQLNATSQHFAFENLDPSTCYAVRLASATKAGFSNFSEIEVQTESKAPSPPFVVGASFLETNEILVNWTCTNECSLVLKKPRFSVCWYFHSFPSEKKCLPTQTSNKMKSAYCYCDEQEKFQWTIFPSSSIFDEAKSGRIIFTVRSSIPRMNCADYQQDCEIQSDDSNIVILDLLSSPSHRRLQTTRKYDFNVTIGAIVSFTLLIFFCVIIAACFANRVHCFTVMCLTGASCYRKADVPAKYRRVTPFRLSKTNHKAISSADFRDHVNACHADDDAGFQAEFESLEQNVQNDWPTSVARSPENIAKNRYSNILAYDHSRVVLKETGTKSDYINANYVDGYHRRAAYIAAQGPIPSTFDDFWLMVWEQMSNVIVMISNFVERGRRKCDKYWPSSGQQTYGNISVRIVSEVVRAFYTFRVFSIRNIKAKRSSKDRFVYHYQYTDWRDFDVPPSPLPVLKFVEASITHWTLEKGPIVVHCSAGVGRTGTYICIESLIRQLKVEQAVSVRGFLEHIRQQRMKLVQTEQQYAFIHDALCEYILYPCHSIHPLHFSDYVRHLYELDHAGVSNLKKQFDMCMDFGYNSIGGITNSGNSIVDQMKLPISTALSDSLGIDFSILHGFLNVCEYIVIRHPLGNNITDFWKKVWDANSSLIVCLSDESLTPFWPDEIEQTRTIGWLHINFTRKEQCSDSLVRFQFLLTSDREDYALPFTLWQFNRWPSVELENPQESRIASELLELATHLTQDNLKFPSSSAPVVLVDETGGYRVGTFCAIRILISQFMDDFLLDVYFVFKMLCLQRPHIFRGYWDLEFIYTLMQYYLKNELSSAWCSNITTTDPRYGTLSYLLEGRNTTANNNHPSSRMSPAAVGGGGTGGTENTSPKRILGQFFSNRRRFTHSSKCKYHCLINNDNNNNSNNNNIPLLLNGSIKYHHQINKTTINSLLHDNNEDECNINSSHNITNSIDDSLSDTYHHCEEPLVVDKHYNNNSNNRIIEPPSYFDGIQSRKKHQSVEFLSFQLNHHPTPYIPKQVPNNNHHHHYHAEYPTL</sequence>
<evidence type="ECO:0000313" key="14">
    <source>
        <dbReference type="Proteomes" id="UP000050795"/>
    </source>
</evidence>
<feature type="transmembrane region" description="Helical" evidence="9">
    <location>
        <begin position="6"/>
        <end position="24"/>
    </location>
</feature>
<evidence type="ECO:0000259" key="10">
    <source>
        <dbReference type="PROSITE" id="PS50055"/>
    </source>
</evidence>
<dbReference type="Proteomes" id="UP000050795">
    <property type="component" value="Unassembled WGS sequence"/>
</dbReference>
<dbReference type="GO" id="GO:0004725">
    <property type="term" value="F:protein tyrosine phosphatase activity"/>
    <property type="evidence" value="ECO:0007669"/>
    <property type="project" value="UniProtKB-EC"/>
</dbReference>
<dbReference type="Gene3D" id="3.90.190.10">
    <property type="entry name" value="Protein tyrosine phosphatase superfamily"/>
    <property type="match status" value="2"/>
</dbReference>
<feature type="domain" description="Ig-like" evidence="12">
    <location>
        <begin position="33"/>
        <end position="109"/>
    </location>
</feature>
<dbReference type="Pfam" id="PF00102">
    <property type="entry name" value="Y_phosphatase"/>
    <property type="match status" value="2"/>
</dbReference>
<evidence type="ECO:0000256" key="6">
    <source>
        <dbReference type="ARBA" id="ARBA00023136"/>
    </source>
</evidence>
<feature type="transmembrane region" description="Helical" evidence="9">
    <location>
        <begin position="572"/>
        <end position="594"/>
    </location>
</feature>
<feature type="domain" description="Tyrosine specific protein phosphatases" evidence="11">
    <location>
        <begin position="834"/>
        <end position="908"/>
    </location>
</feature>
<evidence type="ECO:0000256" key="3">
    <source>
        <dbReference type="ARBA" id="ARBA00022729"/>
    </source>
</evidence>
<proteinExistence type="predicted"/>
<dbReference type="InterPro" id="IPR007110">
    <property type="entry name" value="Ig-like_dom"/>
</dbReference>
<dbReference type="InterPro" id="IPR003599">
    <property type="entry name" value="Ig_sub"/>
</dbReference>
<keyword evidence="4" id="KW-0378">Hydrolase</keyword>
<dbReference type="InterPro" id="IPR036116">
    <property type="entry name" value="FN3_sf"/>
</dbReference>
<dbReference type="PROSITE" id="PS50056">
    <property type="entry name" value="TYR_PHOSPHATASE_2"/>
    <property type="match status" value="1"/>
</dbReference>
<keyword evidence="6 9" id="KW-0472">Membrane</keyword>
<keyword evidence="3" id="KW-0732">Signal</keyword>
<dbReference type="SUPFAM" id="SSF49265">
    <property type="entry name" value="Fibronectin type III"/>
    <property type="match status" value="2"/>
</dbReference>
<evidence type="ECO:0000259" key="12">
    <source>
        <dbReference type="PROSITE" id="PS50835"/>
    </source>
</evidence>
<dbReference type="SMART" id="SM00404">
    <property type="entry name" value="PTPc_motif"/>
    <property type="match status" value="2"/>
</dbReference>
<dbReference type="InterPro" id="IPR003595">
    <property type="entry name" value="Tyr_Pase_cat"/>
</dbReference>
<dbReference type="InterPro" id="IPR029021">
    <property type="entry name" value="Prot-tyrosine_phosphatase-like"/>
</dbReference>
<dbReference type="SMART" id="SM00194">
    <property type="entry name" value="PTPc"/>
    <property type="match status" value="2"/>
</dbReference>
<keyword evidence="14" id="KW-1185">Reference proteome</keyword>
<dbReference type="PROSITE" id="PS50853">
    <property type="entry name" value="FN3"/>
    <property type="match status" value="2"/>
</dbReference>
<name>A0AA85JVK1_TRIRE</name>
<dbReference type="Gene3D" id="2.60.40.10">
    <property type="entry name" value="Immunoglobulins"/>
    <property type="match status" value="2"/>
</dbReference>
<dbReference type="SUPFAM" id="SSF52799">
    <property type="entry name" value="(Phosphotyrosine protein) phosphatases II"/>
    <property type="match status" value="2"/>
</dbReference>
<dbReference type="InterPro" id="IPR000387">
    <property type="entry name" value="Tyr_Pase_dom"/>
</dbReference>
<dbReference type="GO" id="GO:0016020">
    <property type="term" value="C:membrane"/>
    <property type="evidence" value="ECO:0007669"/>
    <property type="project" value="UniProtKB-SubCell"/>
</dbReference>
<organism evidence="14 15">
    <name type="scientific">Trichobilharzia regenti</name>
    <name type="common">Nasal bird schistosome</name>
    <dbReference type="NCBI Taxonomy" id="157069"/>
    <lineage>
        <taxon>Eukaryota</taxon>
        <taxon>Metazoa</taxon>
        <taxon>Spiralia</taxon>
        <taxon>Lophotrochozoa</taxon>
        <taxon>Platyhelminthes</taxon>
        <taxon>Trematoda</taxon>
        <taxon>Digenea</taxon>
        <taxon>Strigeidida</taxon>
        <taxon>Schistosomatoidea</taxon>
        <taxon>Schistosomatidae</taxon>
        <taxon>Trichobilharzia</taxon>
    </lineage>
</organism>
<dbReference type="InterPro" id="IPR016130">
    <property type="entry name" value="Tyr_Pase_AS"/>
</dbReference>
<evidence type="ECO:0000256" key="5">
    <source>
        <dbReference type="ARBA" id="ARBA00022912"/>
    </source>
</evidence>
<feature type="region of interest" description="Disordered" evidence="8">
    <location>
        <begin position="1230"/>
        <end position="1254"/>
    </location>
</feature>
<dbReference type="Pfam" id="PF00041">
    <property type="entry name" value="fn3"/>
    <property type="match status" value="2"/>
</dbReference>
<dbReference type="PROSITE" id="PS00383">
    <property type="entry name" value="TYR_PHOSPHATASE_1"/>
    <property type="match status" value="1"/>
</dbReference>
<dbReference type="InterPro" id="IPR013783">
    <property type="entry name" value="Ig-like_fold"/>
</dbReference>
<dbReference type="SMART" id="SM00060">
    <property type="entry name" value="FN3"/>
    <property type="match status" value="3"/>
</dbReference>
<dbReference type="CDD" id="cd00063">
    <property type="entry name" value="FN3"/>
    <property type="match status" value="2"/>
</dbReference>
<protein>
    <recommendedName>
        <fullName evidence="2">protein-tyrosine-phosphatase</fullName>
        <ecNumber evidence="2">3.1.3.48</ecNumber>
    </recommendedName>
</protein>
<keyword evidence="9" id="KW-0812">Transmembrane</keyword>
<dbReference type="PANTHER" id="PTHR19134">
    <property type="entry name" value="RECEPTOR-TYPE TYROSINE-PROTEIN PHOSPHATASE"/>
    <property type="match status" value="1"/>
</dbReference>
<reference evidence="14" key="1">
    <citation type="submission" date="2022-06" db="EMBL/GenBank/DDBJ databases">
        <authorList>
            <person name="Berger JAMES D."/>
            <person name="Berger JAMES D."/>
        </authorList>
    </citation>
    <scope>NUCLEOTIDE SEQUENCE [LARGE SCALE GENOMIC DNA]</scope>
</reference>
<dbReference type="EC" id="3.1.3.48" evidence="2"/>
<dbReference type="WBParaSite" id="TREG1_55490.1">
    <property type="protein sequence ID" value="TREG1_55490.1"/>
    <property type="gene ID" value="TREG1_55490"/>
</dbReference>